<reference evidence="5" key="1">
    <citation type="submission" date="2018-05" db="EMBL/GenBank/DDBJ databases">
        <authorList>
            <person name="Lanie J.A."/>
            <person name="Ng W.-L."/>
            <person name="Kazmierczak K.M."/>
            <person name="Andrzejewski T.M."/>
            <person name="Davidsen T.M."/>
            <person name="Wayne K.J."/>
            <person name="Tettelin H."/>
            <person name="Glass J.I."/>
            <person name="Rusch D."/>
            <person name="Podicherti R."/>
            <person name="Tsui H.-C.T."/>
            <person name="Winkler M.E."/>
        </authorList>
    </citation>
    <scope>NUCLEOTIDE SEQUENCE</scope>
</reference>
<dbReference type="InterPro" id="IPR041700">
    <property type="entry name" value="OMP_b-brl_3"/>
</dbReference>
<dbReference type="AlphaFoldDB" id="A0A382GNV4"/>
<dbReference type="Gene3D" id="2.40.170.20">
    <property type="entry name" value="TonB-dependent receptor, beta-barrel domain"/>
    <property type="match status" value="1"/>
</dbReference>
<sequence length="224" mass="26242">MNFSRFSKGISLTLGGYYRYTTDKMQRHKEVKSDGVSIATYENIGTQKTKGLEYSATGSLGRKLRLIFSGSYYWDELNSDLYGTDYNKTTQNQRMRVTTIWNITPTTEFMFFMFYMPPRDIPIGKMDAMTWSSMSIKKKFMDERLNLTLNVNDPFKLSGMGFETWGDLDNDGTRDWFQDANRNWSSQTLRLTLEYRFGKMEDRSRFSRQRGEGMEMEEGSGEIF</sequence>
<evidence type="ECO:0000259" key="4">
    <source>
        <dbReference type="Pfam" id="PF14905"/>
    </source>
</evidence>
<keyword evidence="3" id="KW-0998">Cell outer membrane</keyword>
<dbReference type="Pfam" id="PF14905">
    <property type="entry name" value="OMP_b-brl_3"/>
    <property type="match status" value="1"/>
</dbReference>
<keyword evidence="2" id="KW-0472">Membrane</keyword>
<evidence type="ECO:0000313" key="5">
    <source>
        <dbReference type="EMBL" id="SVB76572.1"/>
    </source>
</evidence>
<accession>A0A382GNV4</accession>
<feature type="domain" description="Outer membrane protein beta-barrel" evidence="4">
    <location>
        <begin position="2"/>
        <end position="195"/>
    </location>
</feature>
<dbReference type="SUPFAM" id="SSF56935">
    <property type="entry name" value="Porins"/>
    <property type="match status" value="1"/>
</dbReference>
<proteinExistence type="predicted"/>
<evidence type="ECO:0000256" key="1">
    <source>
        <dbReference type="ARBA" id="ARBA00004442"/>
    </source>
</evidence>
<dbReference type="InterPro" id="IPR036942">
    <property type="entry name" value="Beta-barrel_TonB_sf"/>
</dbReference>
<comment type="subcellular location">
    <subcellularLocation>
        <location evidence="1">Cell outer membrane</location>
    </subcellularLocation>
</comment>
<organism evidence="5">
    <name type="scientific">marine metagenome</name>
    <dbReference type="NCBI Taxonomy" id="408172"/>
    <lineage>
        <taxon>unclassified sequences</taxon>
        <taxon>metagenomes</taxon>
        <taxon>ecological metagenomes</taxon>
    </lineage>
</organism>
<gene>
    <name evidence="5" type="ORF">METZ01_LOCUS229426</name>
</gene>
<dbReference type="GO" id="GO:0009279">
    <property type="term" value="C:cell outer membrane"/>
    <property type="evidence" value="ECO:0007669"/>
    <property type="project" value="UniProtKB-SubCell"/>
</dbReference>
<evidence type="ECO:0000256" key="3">
    <source>
        <dbReference type="ARBA" id="ARBA00023237"/>
    </source>
</evidence>
<dbReference type="EMBL" id="UINC01056484">
    <property type="protein sequence ID" value="SVB76572.1"/>
    <property type="molecule type" value="Genomic_DNA"/>
</dbReference>
<evidence type="ECO:0000256" key="2">
    <source>
        <dbReference type="ARBA" id="ARBA00023136"/>
    </source>
</evidence>
<protein>
    <recommendedName>
        <fullName evidence="4">Outer membrane protein beta-barrel domain-containing protein</fullName>
    </recommendedName>
</protein>
<name>A0A382GNV4_9ZZZZ</name>